<dbReference type="Pfam" id="PF09588">
    <property type="entry name" value="YqaJ"/>
    <property type="match status" value="1"/>
</dbReference>
<organism evidence="2 3">
    <name type="scientific">Anopheles albimanus</name>
    <name type="common">New world malaria mosquito</name>
    <dbReference type="NCBI Taxonomy" id="7167"/>
    <lineage>
        <taxon>Eukaryota</taxon>
        <taxon>Metazoa</taxon>
        <taxon>Ecdysozoa</taxon>
        <taxon>Arthropoda</taxon>
        <taxon>Hexapoda</taxon>
        <taxon>Insecta</taxon>
        <taxon>Pterygota</taxon>
        <taxon>Neoptera</taxon>
        <taxon>Endopterygota</taxon>
        <taxon>Diptera</taxon>
        <taxon>Nematocera</taxon>
        <taxon>Culicoidea</taxon>
        <taxon>Culicidae</taxon>
        <taxon>Anophelinae</taxon>
        <taxon>Anopheles</taxon>
    </lineage>
</organism>
<dbReference type="SUPFAM" id="SSF52980">
    <property type="entry name" value="Restriction endonuclease-like"/>
    <property type="match status" value="1"/>
</dbReference>
<dbReference type="Pfam" id="PF26585">
    <property type="entry name" value="STX17_N"/>
    <property type="match status" value="1"/>
</dbReference>
<dbReference type="PROSITE" id="PS50192">
    <property type="entry name" value="T_SNARE"/>
    <property type="match status" value="1"/>
</dbReference>
<dbReference type="GO" id="GO:0016020">
    <property type="term" value="C:membrane"/>
    <property type="evidence" value="ECO:0007669"/>
    <property type="project" value="InterPro"/>
</dbReference>
<feature type="region of interest" description="Disordered" evidence="1">
    <location>
        <begin position="281"/>
        <end position="344"/>
    </location>
</feature>
<reference evidence="2" key="2">
    <citation type="submission" date="2022-08" db="UniProtKB">
        <authorList>
            <consortium name="EnsemblMetazoa"/>
        </authorList>
    </citation>
    <scope>IDENTIFICATION</scope>
    <source>
        <strain evidence="2">STECLA/ALBI9_A</strain>
    </source>
</reference>
<dbReference type="AlphaFoldDB" id="A0A182FDB1"/>
<accession>A0A182FDB1</accession>
<dbReference type="GO" id="GO:0016192">
    <property type="term" value="P:vesicle-mediated transport"/>
    <property type="evidence" value="ECO:0007669"/>
    <property type="project" value="InterPro"/>
</dbReference>
<dbReference type="GO" id="GO:0006281">
    <property type="term" value="P:DNA repair"/>
    <property type="evidence" value="ECO:0007669"/>
    <property type="project" value="UniProtKB-ARBA"/>
</dbReference>
<dbReference type="VEuPathDB" id="VectorBase:AALB20_032092"/>
<dbReference type="Gene3D" id="3.90.320.10">
    <property type="match status" value="1"/>
</dbReference>
<name>A0A182FDB1_ANOAL</name>
<dbReference type="InterPro" id="IPR000727">
    <property type="entry name" value="T_SNARE_dom"/>
</dbReference>
<evidence type="ECO:0000313" key="2">
    <source>
        <dbReference type="EnsemblMetazoa" id="AALB004498-PA"/>
    </source>
</evidence>
<dbReference type="PANTHER" id="PTHR39953:SF1">
    <property type="entry name" value="RE54151P"/>
    <property type="match status" value="1"/>
</dbReference>
<dbReference type="InterPro" id="IPR019080">
    <property type="entry name" value="YqaJ_viral_recombinase"/>
</dbReference>
<dbReference type="VEuPathDB" id="VectorBase:AALB20_026562"/>
<dbReference type="EnsemblMetazoa" id="AALB004498-RA">
    <property type="protein sequence ID" value="AALB004498-PA"/>
    <property type="gene ID" value="AALB004498"/>
</dbReference>
<dbReference type="InterPro" id="IPR010989">
    <property type="entry name" value="SNARE"/>
</dbReference>
<dbReference type="InterPro" id="IPR059001">
    <property type="entry name" value="STX17_N"/>
</dbReference>
<protein>
    <submittedName>
        <fullName evidence="2">Uncharacterized protein</fullName>
    </submittedName>
</protein>
<dbReference type="SUPFAM" id="SSF47661">
    <property type="entry name" value="t-snare proteins"/>
    <property type="match status" value="1"/>
</dbReference>
<dbReference type="InterPro" id="IPR011604">
    <property type="entry name" value="PDDEXK-like_dom_sf"/>
</dbReference>
<dbReference type="PANTHER" id="PTHR39953">
    <property type="entry name" value="RE54151P"/>
    <property type="match status" value="1"/>
</dbReference>
<dbReference type="Proteomes" id="UP000069272">
    <property type="component" value="Chromosome 3L"/>
</dbReference>
<keyword evidence="3" id="KW-1185">Reference proteome</keyword>
<proteinExistence type="predicted"/>
<feature type="region of interest" description="Disordered" evidence="1">
    <location>
        <begin position="115"/>
        <end position="140"/>
    </location>
</feature>
<sequence>MDEESEKIPLKLAQISIDKFNQAIPQYLAVLLNHKCNIEKAGSLHQWEKVKREQLNAARILKQIKSTLMEIDQVRMRVRTVDHDKFDAAIEPTKKSAFNSMAEYIAMQYSLREQASRETQFEDDGGGSTSSEGYHQYGSEQQQQQLAHIAPITTNFDRRQAEIQQREECLRQMTHLQRDMEDIQELYQKVHVLVNEQGESVTKVEQNVELAQVEVEAGVTALRKALEYKKAVYPLAGALLGTCIGGPIGLVVGLKAGGLAALGGGLVGFASGKMIKNVDEISRSPGADDDEEANDSATEATTGTPPPNGEAGGEMVPAGSLADGRRNARPLHTTASESEREGAMEVDMRLVLDRTSDADELLEPGYQKAYSCNVPYVTHEMFWDFMLDLMRTVAGNEQQLKALQELTANRTGDGEDSIGFVQLRRDECICTVRGQLHTVSQTDDGESTEIKIYQLAVEVDEQQDRIQAVSCRECEELGCCQHAISFVLWLHNRNQPAACPSERECFFRTPFVTGVEQLPPKPVLNKTKAKNFIREIVHGLQTEDIDCPLRWNFSSGSKKFSNISIHELIMVAIKHQYTADQFLEHAIAVVASCGTTLADKVKFQPRCNAWFQELRYGRITGAKVYDCVNLTVSPPVLYELILGCNKEIDAATQRKKLNIRQRLEKFTKTVYENPRITMNTAYPVVFDIPDGICQSHVVEIKCPRSVEHMKKYVTEDGSINEKYYLEMQVHMLLYGKTAGVVCVADPDFDTNSELYMHSFNLNKPFALKNLAKAMEYWKNNVYPELFNSWSE</sequence>
<reference evidence="2 3" key="1">
    <citation type="journal article" date="2017" name="G3 (Bethesda)">
        <title>The Physical Genome Mapping of Anopheles albimanus Corrected Scaffold Misassemblies and Identified Interarm Rearrangements in Genus Anopheles.</title>
        <authorList>
            <person name="Artemov G.N."/>
            <person name="Peery A.N."/>
            <person name="Jiang X."/>
            <person name="Tu Z."/>
            <person name="Stegniy V.N."/>
            <person name="Sharakhova M.V."/>
            <person name="Sharakhov I.V."/>
        </authorList>
    </citation>
    <scope>NUCLEOTIDE SEQUENCE [LARGE SCALE GENOMIC DNA]</scope>
    <source>
        <strain evidence="2 3">ALBI9_A</strain>
    </source>
</reference>
<dbReference type="STRING" id="7167.A0A182FDB1"/>
<dbReference type="Gene3D" id="1.20.5.110">
    <property type="match status" value="1"/>
</dbReference>
<dbReference type="InterPro" id="IPR011335">
    <property type="entry name" value="Restrct_endonuc-II-like"/>
</dbReference>
<dbReference type="VEuPathDB" id="VectorBase:AALB004498"/>
<evidence type="ECO:0000256" key="1">
    <source>
        <dbReference type="SAM" id="MobiDB-lite"/>
    </source>
</evidence>
<evidence type="ECO:0000313" key="3">
    <source>
        <dbReference type="Proteomes" id="UP000069272"/>
    </source>
</evidence>